<proteinExistence type="predicted"/>
<accession>A0A942YTE7</accession>
<keyword evidence="1" id="KW-0812">Transmembrane</keyword>
<dbReference type="RefSeq" id="WP_213116283.1">
    <property type="nucleotide sequence ID" value="NZ_JAGYPF010000001.1"/>
</dbReference>
<evidence type="ECO:0000256" key="1">
    <source>
        <dbReference type="SAM" id="Phobius"/>
    </source>
</evidence>
<gene>
    <name evidence="2" type="ORF">KHA99_04900</name>
</gene>
<organism evidence="2 3">
    <name type="scientific">Neobacillus rhizophilus</name>
    <dbReference type="NCBI Taxonomy" id="2833579"/>
    <lineage>
        <taxon>Bacteria</taxon>
        <taxon>Bacillati</taxon>
        <taxon>Bacillota</taxon>
        <taxon>Bacilli</taxon>
        <taxon>Bacillales</taxon>
        <taxon>Bacillaceae</taxon>
        <taxon>Neobacillus</taxon>
    </lineage>
</organism>
<sequence>MVQNQGNTSKDGSLKDLWLGIGITIGIYLMGLLILFVFSPMFFAYLCIAAVALILIPIICFSKGRKRMGQGALIGLGINILLFTACFGILISGLGGL</sequence>
<dbReference type="AlphaFoldDB" id="A0A942YTE7"/>
<keyword evidence="1" id="KW-0472">Membrane</keyword>
<dbReference type="Proteomes" id="UP000679749">
    <property type="component" value="Unassembled WGS sequence"/>
</dbReference>
<comment type="caution">
    <text evidence="2">The sequence shown here is derived from an EMBL/GenBank/DDBJ whole genome shotgun (WGS) entry which is preliminary data.</text>
</comment>
<evidence type="ECO:0000313" key="2">
    <source>
        <dbReference type="EMBL" id="MBS4211797.1"/>
    </source>
</evidence>
<dbReference type="EMBL" id="JAGYPF010000001">
    <property type="protein sequence ID" value="MBS4211797.1"/>
    <property type="molecule type" value="Genomic_DNA"/>
</dbReference>
<feature type="transmembrane region" description="Helical" evidence="1">
    <location>
        <begin position="73"/>
        <end position="94"/>
    </location>
</feature>
<feature type="transmembrane region" description="Helical" evidence="1">
    <location>
        <begin position="42"/>
        <end position="61"/>
    </location>
</feature>
<reference evidence="2" key="1">
    <citation type="submission" date="2021-05" db="EMBL/GenBank/DDBJ databases">
        <title>Novel Bacillus species.</title>
        <authorList>
            <person name="Liu G."/>
        </authorList>
    </citation>
    <scope>NUCLEOTIDE SEQUENCE</scope>
    <source>
        <strain evidence="2">FJAT-49825</strain>
    </source>
</reference>
<evidence type="ECO:0000313" key="3">
    <source>
        <dbReference type="Proteomes" id="UP000679749"/>
    </source>
</evidence>
<keyword evidence="3" id="KW-1185">Reference proteome</keyword>
<name>A0A942YTE7_9BACI</name>
<protein>
    <submittedName>
        <fullName evidence="2">Uncharacterized protein</fullName>
    </submittedName>
</protein>
<feature type="transmembrane region" description="Helical" evidence="1">
    <location>
        <begin position="17"/>
        <end position="36"/>
    </location>
</feature>
<keyword evidence="1" id="KW-1133">Transmembrane helix</keyword>